<dbReference type="EMBL" id="BJVC01000002">
    <property type="protein sequence ID" value="GEL02198.1"/>
    <property type="molecule type" value="Genomic_DNA"/>
</dbReference>
<evidence type="ECO:0000313" key="2">
    <source>
        <dbReference type="Proteomes" id="UP000321405"/>
    </source>
</evidence>
<comment type="caution">
    <text evidence="1">The sequence shown here is derived from an EMBL/GenBank/DDBJ whole genome shotgun (WGS) entry which is preliminary data.</text>
</comment>
<keyword evidence="1" id="KW-0449">Lipoprotein</keyword>
<keyword evidence="2" id="KW-1185">Reference proteome</keyword>
<proteinExistence type="predicted"/>
<organism evidence="1 2">
    <name type="scientific">Swaminathania salitolerans</name>
    <dbReference type="NCBI Taxonomy" id="182838"/>
    <lineage>
        <taxon>Bacteria</taxon>
        <taxon>Pseudomonadati</taxon>
        <taxon>Pseudomonadota</taxon>
        <taxon>Alphaproteobacteria</taxon>
        <taxon>Acetobacterales</taxon>
        <taxon>Acetobacteraceae</taxon>
        <taxon>Swaminathania</taxon>
    </lineage>
</organism>
<evidence type="ECO:0000313" key="1">
    <source>
        <dbReference type="EMBL" id="GEL02198.1"/>
    </source>
</evidence>
<gene>
    <name evidence="1" type="ORF">SSA02_13610</name>
</gene>
<protein>
    <submittedName>
        <fullName evidence="1">Lipoprotein</fullName>
    </submittedName>
</protein>
<dbReference type="InterPro" id="IPR021957">
    <property type="entry name" value="DUF3574"/>
</dbReference>
<accession>A0A511BW03</accession>
<dbReference type="Proteomes" id="UP000321405">
    <property type="component" value="Unassembled WGS sequence"/>
</dbReference>
<reference evidence="1 2" key="1">
    <citation type="submission" date="2019-07" db="EMBL/GenBank/DDBJ databases">
        <title>Whole genome shotgun sequence of Swaminathania salitolerans NBRC 104436.</title>
        <authorList>
            <person name="Hosoyama A."/>
            <person name="Uohara A."/>
            <person name="Ohji S."/>
            <person name="Ichikawa N."/>
        </authorList>
    </citation>
    <scope>NUCLEOTIDE SEQUENCE [LARGE SCALE GENOMIC DNA]</scope>
    <source>
        <strain evidence="1 2">NBRC 104436</strain>
    </source>
</reference>
<name>A0A511BW03_9PROT</name>
<dbReference type="Pfam" id="PF12098">
    <property type="entry name" value="DUF3574"/>
    <property type="match status" value="1"/>
</dbReference>
<dbReference type="AlphaFoldDB" id="A0A511BW03"/>
<sequence length="173" mass="18863">MDVFRYPALALKPSSALANPWRRSVRLFLLPGIAWLPAALLPGCTAPGDSATHTTALNGQCALYGGKPAVALTLAFGLSRPNGAPVTETEWHEFLDRVVVPVFPDGLTVLDAEGRWRDPDSGPVIREASRLVWIVAPRSPDLARHVQEIRRIYEARFNQKAVAAFVHPGCVSF</sequence>